<keyword evidence="2" id="KW-0732">Signal</keyword>
<accession>A0A6C0GNU8</accession>
<feature type="compositionally biased region" description="Low complexity" evidence="1">
    <location>
        <begin position="33"/>
        <end position="44"/>
    </location>
</feature>
<dbReference type="KEGG" id="rhoz:GXP67_24640"/>
<feature type="compositionally biased region" description="Polar residues" evidence="1">
    <location>
        <begin position="45"/>
        <end position="59"/>
    </location>
</feature>
<feature type="compositionally biased region" description="Polar residues" evidence="1">
    <location>
        <begin position="68"/>
        <end position="88"/>
    </location>
</feature>
<reference evidence="3 4" key="1">
    <citation type="submission" date="2020-01" db="EMBL/GenBank/DDBJ databases">
        <authorList>
            <person name="Kim M.K."/>
        </authorList>
    </citation>
    <scope>NUCLEOTIDE SEQUENCE [LARGE SCALE GENOMIC DNA]</scope>
    <source>
        <strain evidence="3 4">172606-1</strain>
    </source>
</reference>
<dbReference type="RefSeq" id="WP_162445594.1">
    <property type="nucleotide sequence ID" value="NZ_CP048222.1"/>
</dbReference>
<sequence>MNFNKGLLTKLRYSLCIMAVTLSTYLYSCDSGTGNSGNSSTNGNQTDINNESDASTNGNDDPADTLTIGGSSDGQPTGATPIQDSVATPSMRIDSLQNSQSGTNSTNNGDNANKNGNNSNNGNSNRVNDKQKGQGNNSSSGNSNIETSSDKKSDNQ</sequence>
<dbReference type="Proteomes" id="UP000480178">
    <property type="component" value="Chromosome"/>
</dbReference>
<feature type="compositionally biased region" description="Low complexity" evidence="1">
    <location>
        <begin position="98"/>
        <end position="125"/>
    </location>
</feature>
<feature type="signal peptide" evidence="2">
    <location>
        <begin position="1"/>
        <end position="28"/>
    </location>
</feature>
<evidence type="ECO:0000256" key="1">
    <source>
        <dbReference type="SAM" id="MobiDB-lite"/>
    </source>
</evidence>
<name>A0A6C0GNU8_9BACT</name>
<evidence type="ECO:0000313" key="4">
    <source>
        <dbReference type="Proteomes" id="UP000480178"/>
    </source>
</evidence>
<keyword evidence="4" id="KW-1185">Reference proteome</keyword>
<organism evidence="3 4">
    <name type="scientific">Rhodocytophaga rosea</name>
    <dbReference type="NCBI Taxonomy" id="2704465"/>
    <lineage>
        <taxon>Bacteria</taxon>
        <taxon>Pseudomonadati</taxon>
        <taxon>Bacteroidota</taxon>
        <taxon>Cytophagia</taxon>
        <taxon>Cytophagales</taxon>
        <taxon>Rhodocytophagaceae</taxon>
        <taxon>Rhodocytophaga</taxon>
    </lineage>
</organism>
<feature type="chain" id="PRO_5025534086" evidence="2">
    <location>
        <begin position="29"/>
        <end position="156"/>
    </location>
</feature>
<dbReference type="EMBL" id="CP048222">
    <property type="protein sequence ID" value="QHT69607.1"/>
    <property type="molecule type" value="Genomic_DNA"/>
</dbReference>
<protein>
    <submittedName>
        <fullName evidence="3">Uncharacterized protein</fullName>
    </submittedName>
</protein>
<dbReference type="AlphaFoldDB" id="A0A6C0GNU8"/>
<evidence type="ECO:0000313" key="3">
    <source>
        <dbReference type="EMBL" id="QHT69607.1"/>
    </source>
</evidence>
<feature type="region of interest" description="Disordered" evidence="1">
    <location>
        <begin position="33"/>
        <end position="156"/>
    </location>
</feature>
<feature type="compositionally biased region" description="Low complexity" evidence="1">
    <location>
        <begin position="135"/>
        <end position="144"/>
    </location>
</feature>
<evidence type="ECO:0000256" key="2">
    <source>
        <dbReference type="SAM" id="SignalP"/>
    </source>
</evidence>
<proteinExistence type="predicted"/>
<gene>
    <name evidence="3" type="ORF">GXP67_24640</name>
</gene>